<feature type="domain" description="M23ase beta-sheet core" evidence="1">
    <location>
        <begin position="42"/>
        <end position="97"/>
    </location>
</feature>
<dbReference type="CDD" id="cd12797">
    <property type="entry name" value="M23_peptidase"/>
    <property type="match status" value="1"/>
</dbReference>
<sequence>MLPLVCAAQEPGSPYPQDLFRNPLDIPISLAGNFGECRPGHFHSGLDIRTQGREDLPVYAAAEGYISRIKTDKGGFGHAIYITHPNGYTTLYAHLNKYIPFLQTYLRQQQYERKRWDVDISLKPSQFPVRKGQQIAWSGNTGSSSAPHLHFEIRNSETEHPLNPQLFGLRVEDDIAPTIREVVFYGSNVYEGAPITVAMAKQGSRYKPTRAGNSRLRMNNDTLEVQEGLVGVGINVDDYMNGSENTITFYIARLFLDGEQVSKVTMDDIGYDESRYVNAYTDHKTRQQTKRWVQCMFKVPGNKLTRIYKFSGSDGRIDLTDKATHELKIEITDNNGNTSTATMYVSPCIREEAPAADAECTPFRVGKVNEYSGPGISFTIDERQLYDDICLSVRSTPDAAALSEKYRVHYPYIPLHHYFDLKVKPSKTIPFDLRSKVALMYTDGKDTDGKEAASVENGWYKASVRNFGTYWLALDTTAPVIRSVHKNGADLSRLKQLTLTVKDDMTSVRSFSGTIDGEWVCFEQHGNSFFYEFDEHCTRGRHELVFKAEDENGNKATYKLDLSR</sequence>
<evidence type="ECO:0000313" key="3">
    <source>
        <dbReference type="Proteomes" id="UP001500067"/>
    </source>
</evidence>
<dbReference type="Proteomes" id="UP001500067">
    <property type="component" value="Unassembled WGS sequence"/>
</dbReference>
<dbReference type="InterPro" id="IPR011055">
    <property type="entry name" value="Dup_hybrid_motif"/>
</dbReference>
<evidence type="ECO:0000313" key="2">
    <source>
        <dbReference type="EMBL" id="GAA4470395.1"/>
    </source>
</evidence>
<name>A0ABP8NRW9_9BACT</name>
<dbReference type="PANTHER" id="PTHR21666:SF270">
    <property type="entry name" value="MUREIN HYDROLASE ACTIVATOR ENVC"/>
    <property type="match status" value="1"/>
</dbReference>
<dbReference type="PANTHER" id="PTHR21666">
    <property type="entry name" value="PEPTIDASE-RELATED"/>
    <property type="match status" value="1"/>
</dbReference>
<evidence type="ECO:0000259" key="1">
    <source>
        <dbReference type="Pfam" id="PF01551"/>
    </source>
</evidence>
<dbReference type="EMBL" id="BAABFA010000024">
    <property type="protein sequence ID" value="GAA4470395.1"/>
    <property type="molecule type" value="Genomic_DNA"/>
</dbReference>
<feature type="domain" description="M23ase beta-sheet core" evidence="1">
    <location>
        <begin position="128"/>
        <end position="164"/>
    </location>
</feature>
<organism evidence="2 3">
    <name type="scientific">Nemorincola caseinilytica</name>
    <dbReference type="NCBI Taxonomy" id="2054315"/>
    <lineage>
        <taxon>Bacteria</taxon>
        <taxon>Pseudomonadati</taxon>
        <taxon>Bacteroidota</taxon>
        <taxon>Chitinophagia</taxon>
        <taxon>Chitinophagales</taxon>
        <taxon>Chitinophagaceae</taxon>
        <taxon>Nemorincola</taxon>
    </lineage>
</organism>
<gene>
    <name evidence="2" type="ORF">GCM10023093_31590</name>
</gene>
<dbReference type="SUPFAM" id="SSF51261">
    <property type="entry name" value="Duplicated hybrid motif"/>
    <property type="match status" value="1"/>
</dbReference>
<reference evidence="3" key="1">
    <citation type="journal article" date="2019" name="Int. J. Syst. Evol. Microbiol.">
        <title>The Global Catalogue of Microorganisms (GCM) 10K type strain sequencing project: providing services to taxonomists for standard genome sequencing and annotation.</title>
        <authorList>
            <consortium name="The Broad Institute Genomics Platform"/>
            <consortium name="The Broad Institute Genome Sequencing Center for Infectious Disease"/>
            <person name="Wu L."/>
            <person name="Ma J."/>
        </authorList>
    </citation>
    <scope>NUCLEOTIDE SEQUENCE [LARGE SCALE GENOMIC DNA]</scope>
    <source>
        <strain evidence="3">JCM 32105</strain>
    </source>
</reference>
<dbReference type="Pfam" id="PF01551">
    <property type="entry name" value="Peptidase_M23"/>
    <property type="match status" value="2"/>
</dbReference>
<protein>
    <submittedName>
        <fullName evidence="2">M23 family metallopeptidase</fullName>
    </submittedName>
</protein>
<comment type="caution">
    <text evidence="2">The sequence shown here is derived from an EMBL/GenBank/DDBJ whole genome shotgun (WGS) entry which is preliminary data.</text>
</comment>
<keyword evidence="3" id="KW-1185">Reference proteome</keyword>
<dbReference type="InterPro" id="IPR016047">
    <property type="entry name" value="M23ase_b-sheet_dom"/>
</dbReference>
<proteinExistence type="predicted"/>
<accession>A0ABP8NRW9</accession>
<dbReference type="Gene3D" id="2.70.70.10">
    <property type="entry name" value="Glucose Permease (Domain IIA)"/>
    <property type="match status" value="1"/>
</dbReference>
<dbReference type="InterPro" id="IPR050570">
    <property type="entry name" value="Cell_wall_metabolism_enzyme"/>
</dbReference>